<dbReference type="GO" id="GO:0061630">
    <property type="term" value="F:ubiquitin protein ligase activity"/>
    <property type="evidence" value="ECO:0000318"/>
    <property type="project" value="GO_Central"/>
</dbReference>
<dbReference type="PANTHER" id="PTHR15710:SF196">
    <property type="entry name" value="F6A14.12 PROTEIN-RELATED"/>
    <property type="match status" value="1"/>
</dbReference>
<evidence type="ECO:0000256" key="5">
    <source>
        <dbReference type="ARBA" id="ARBA00022833"/>
    </source>
</evidence>
<dbReference type="InterPro" id="IPR013083">
    <property type="entry name" value="Znf_RING/FYVE/PHD"/>
</dbReference>
<dbReference type="GO" id="GO:0008270">
    <property type="term" value="F:zinc ion binding"/>
    <property type="evidence" value="ECO:0007669"/>
    <property type="project" value="UniProtKB-KW"/>
</dbReference>
<dbReference type="PROSITE" id="PS50089">
    <property type="entry name" value="ZF_RING_2"/>
    <property type="match status" value="1"/>
</dbReference>
<evidence type="ECO:0000256" key="2">
    <source>
        <dbReference type="ARBA" id="ARBA00012483"/>
    </source>
</evidence>
<evidence type="ECO:0000256" key="4">
    <source>
        <dbReference type="ARBA" id="ARBA00022771"/>
    </source>
</evidence>
<accession>A0A0A0KYC0</accession>
<dbReference type="GO" id="GO:0006511">
    <property type="term" value="P:ubiquitin-dependent protein catabolic process"/>
    <property type="evidence" value="ECO:0000318"/>
    <property type="project" value="GO_Central"/>
</dbReference>
<reference evidence="8 9" key="2">
    <citation type="journal article" date="2009" name="PLoS ONE">
        <title>An integrated genetic and cytogenetic map of the cucumber genome.</title>
        <authorList>
            <person name="Ren Y."/>
            <person name="Zhang Z."/>
            <person name="Liu J."/>
            <person name="Staub J.E."/>
            <person name="Han Y."/>
            <person name="Cheng Z."/>
            <person name="Li X."/>
            <person name="Lu J."/>
            <person name="Miao H."/>
            <person name="Kang H."/>
            <person name="Xie B."/>
            <person name="Gu X."/>
            <person name="Wang X."/>
            <person name="Du Y."/>
            <person name="Jin W."/>
            <person name="Huang S."/>
        </authorList>
    </citation>
    <scope>NUCLEOTIDE SEQUENCE [LARGE SCALE GENOMIC DNA]</scope>
    <source>
        <strain evidence="9">cv. 9930</strain>
    </source>
</reference>
<dbReference type="eggNOG" id="KOG0800">
    <property type="taxonomic scope" value="Eukaryota"/>
</dbReference>
<feature type="domain" description="RING-type" evidence="7">
    <location>
        <begin position="150"/>
        <end position="192"/>
    </location>
</feature>
<organism evidence="8 9">
    <name type="scientific">Cucumis sativus</name>
    <name type="common">Cucumber</name>
    <dbReference type="NCBI Taxonomy" id="3659"/>
    <lineage>
        <taxon>Eukaryota</taxon>
        <taxon>Viridiplantae</taxon>
        <taxon>Streptophyta</taxon>
        <taxon>Embryophyta</taxon>
        <taxon>Tracheophyta</taxon>
        <taxon>Spermatophyta</taxon>
        <taxon>Magnoliopsida</taxon>
        <taxon>eudicotyledons</taxon>
        <taxon>Gunneridae</taxon>
        <taxon>Pentapetalae</taxon>
        <taxon>rosids</taxon>
        <taxon>fabids</taxon>
        <taxon>Cucurbitales</taxon>
        <taxon>Cucurbitaceae</taxon>
        <taxon>Benincaseae</taxon>
        <taxon>Cucumis</taxon>
    </lineage>
</organism>
<name>A0A0A0KYC0_CUCSA</name>
<dbReference type="EMBL" id="CM002925">
    <property type="protein sequence ID" value="KGN52851.1"/>
    <property type="molecule type" value="Genomic_DNA"/>
</dbReference>
<protein>
    <recommendedName>
        <fullName evidence="2">RING-type E3 ubiquitin transferase</fullName>
        <ecNumber evidence="2">2.3.2.27</ecNumber>
    </recommendedName>
</protein>
<dbReference type="Proteomes" id="UP000029981">
    <property type="component" value="Chromosome 4"/>
</dbReference>
<sequence length="202" mass="23213">MSFEISSPIPYLLNANGFGNGVLEVQLSYLERAISVSSFSQRILYETQPTPFNNALFYLSVHQLQHPLFHIRQFLYSLNIRRETIARQIASFVAHMCNGNTGWNSNFYVIARVDLVRVIRIEEQPRAEGWRGVAVERLSKLKSEEEKGDCSVCLDELDCEKREVIRIPCGHVYHESCIFKWLNSSNSCPLCRSSFPLHNVTN</sequence>
<keyword evidence="9" id="KW-1185">Reference proteome</keyword>
<evidence type="ECO:0000259" key="7">
    <source>
        <dbReference type="PROSITE" id="PS50089"/>
    </source>
</evidence>
<keyword evidence="3" id="KW-0479">Metal-binding</keyword>
<evidence type="ECO:0000313" key="9">
    <source>
        <dbReference type="Proteomes" id="UP000029981"/>
    </source>
</evidence>
<keyword evidence="5" id="KW-0862">Zinc</keyword>
<reference evidence="8 9" key="3">
    <citation type="journal article" date="2010" name="BMC Genomics">
        <title>Transcriptome sequencing and comparative analysis of cucumber flowers with different sex types.</title>
        <authorList>
            <person name="Guo S."/>
            <person name="Zheng Y."/>
            <person name="Joung J.G."/>
            <person name="Liu S."/>
            <person name="Zhang Z."/>
            <person name="Crasta O.R."/>
            <person name="Sobral B.W."/>
            <person name="Xu Y."/>
            <person name="Huang S."/>
            <person name="Fei Z."/>
        </authorList>
    </citation>
    <scope>NUCLEOTIDE SEQUENCE [LARGE SCALE GENOMIC DNA]</scope>
    <source>
        <strain evidence="9">cv. 9930</strain>
    </source>
</reference>
<reference evidence="8 9" key="1">
    <citation type="journal article" date="2009" name="Nat. Genet.">
        <title>The genome of the cucumber, Cucumis sativus L.</title>
        <authorList>
            <person name="Huang S."/>
            <person name="Li R."/>
            <person name="Zhang Z."/>
            <person name="Li L."/>
            <person name="Gu X."/>
            <person name="Fan W."/>
            <person name="Lucas W.J."/>
            <person name="Wang X."/>
            <person name="Xie B."/>
            <person name="Ni P."/>
            <person name="Ren Y."/>
            <person name="Zhu H."/>
            <person name="Li J."/>
            <person name="Lin K."/>
            <person name="Jin W."/>
            <person name="Fei Z."/>
            <person name="Li G."/>
            <person name="Staub J."/>
            <person name="Kilian A."/>
            <person name="van der Vossen E.A."/>
            <person name="Wu Y."/>
            <person name="Guo J."/>
            <person name="He J."/>
            <person name="Jia Z."/>
            <person name="Ren Y."/>
            <person name="Tian G."/>
            <person name="Lu Y."/>
            <person name="Ruan J."/>
            <person name="Qian W."/>
            <person name="Wang M."/>
            <person name="Huang Q."/>
            <person name="Li B."/>
            <person name="Xuan Z."/>
            <person name="Cao J."/>
            <person name="Asan"/>
            <person name="Wu Z."/>
            <person name="Zhang J."/>
            <person name="Cai Q."/>
            <person name="Bai Y."/>
            <person name="Zhao B."/>
            <person name="Han Y."/>
            <person name="Li Y."/>
            <person name="Li X."/>
            <person name="Wang S."/>
            <person name="Shi Q."/>
            <person name="Liu S."/>
            <person name="Cho W.K."/>
            <person name="Kim J.Y."/>
            <person name="Xu Y."/>
            <person name="Heller-Uszynska K."/>
            <person name="Miao H."/>
            <person name="Cheng Z."/>
            <person name="Zhang S."/>
            <person name="Wu J."/>
            <person name="Yang Y."/>
            <person name="Kang H."/>
            <person name="Li M."/>
            <person name="Liang H."/>
            <person name="Ren X."/>
            <person name="Shi Z."/>
            <person name="Wen M."/>
            <person name="Jian M."/>
            <person name="Yang H."/>
            <person name="Zhang G."/>
            <person name="Yang Z."/>
            <person name="Chen R."/>
            <person name="Liu S."/>
            <person name="Li J."/>
            <person name="Ma L."/>
            <person name="Liu H."/>
            <person name="Zhou Y."/>
            <person name="Zhao J."/>
            <person name="Fang X."/>
            <person name="Li G."/>
            <person name="Fang L."/>
            <person name="Li Y."/>
            <person name="Liu D."/>
            <person name="Zheng H."/>
            <person name="Zhang Y."/>
            <person name="Qin N."/>
            <person name="Li Z."/>
            <person name="Yang G."/>
            <person name="Yang S."/>
            <person name="Bolund L."/>
            <person name="Kristiansen K."/>
            <person name="Zheng H."/>
            <person name="Li S."/>
            <person name="Zhang X."/>
            <person name="Yang H."/>
            <person name="Wang J."/>
            <person name="Sun R."/>
            <person name="Zhang B."/>
            <person name="Jiang S."/>
            <person name="Wang J."/>
            <person name="Du Y."/>
            <person name="Li S."/>
        </authorList>
    </citation>
    <scope>NUCLEOTIDE SEQUENCE [LARGE SCALE GENOMIC DNA]</scope>
    <source>
        <strain evidence="9">cv. 9930</strain>
    </source>
</reference>
<gene>
    <name evidence="8" type="ORF">Csa_4G003650</name>
</gene>
<evidence type="ECO:0000256" key="3">
    <source>
        <dbReference type="ARBA" id="ARBA00022723"/>
    </source>
</evidence>
<dbReference type="PANTHER" id="PTHR15710">
    <property type="entry name" value="E3 UBIQUITIN-PROTEIN LIGASE PRAJA"/>
    <property type="match status" value="1"/>
</dbReference>
<keyword evidence="4 6" id="KW-0863">Zinc-finger</keyword>
<proteinExistence type="predicted"/>
<dbReference type="SUPFAM" id="SSF57850">
    <property type="entry name" value="RING/U-box"/>
    <property type="match status" value="1"/>
</dbReference>
<dbReference type="SMART" id="SM00184">
    <property type="entry name" value="RING"/>
    <property type="match status" value="1"/>
</dbReference>
<dbReference type="InterPro" id="IPR001841">
    <property type="entry name" value="Znf_RING"/>
</dbReference>
<dbReference type="EC" id="2.3.2.27" evidence="2"/>
<dbReference type="Gramene" id="KGN52851">
    <property type="protein sequence ID" value="KGN52851"/>
    <property type="gene ID" value="Csa_4G003650"/>
</dbReference>
<reference evidence="8 9" key="4">
    <citation type="journal article" date="2011" name="BMC Genomics">
        <title>RNA-Seq improves annotation of protein-coding genes in the cucumber genome.</title>
        <authorList>
            <person name="Li Z."/>
            <person name="Zhang Z."/>
            <person name="Yan P."/>
            <person name="Huang S."/>
            <person name="Fei Z."/>
            <person name="Lin K."/>
        </authorList>
    </citation>
    <scope>NUCLEOTIDE SEQUENCE [LARGE SCALE GENOMIC DNA]</scope>
    <source>
        <strain evidence="9">cv. 9930</strain>
    </source>
</reference>
<evidence type="ECO:0000313" key="8">
    <source>
        <dbReference type="EMBL" id="KGN52851.1"/>
    </source>
</evidence>
<comment type="catalytic activity">
    <reaction evidence="1">
        <text>S-ubiquitinyl-[E2 ubiquitin-conjugating enzyme]-L-cysteine + [acceptor protein]-L-lysine = [E2 ubiquitin-conjugating enzyme]-L-cysteine + N(6)-ubiquitinyl-[acceptor protein]-L-lysine.</text>
        <dbReference type="EC" id="2.3.2.27"/>
    </reaction>
</comment>
<dbReference type="AlphaFoldDB" id="A0A0A0KYC0"/>
<dbReference type="Pfam" id="PF13639">
    <property type="entry name" value="zf-RING_2"/>
    <property type="match status" value="1"/>
</dbReference>
<dbReference type="Gene3D" id="3.30.40.10">
    <property type="entry name" value="Zinc/RING finger domain, C3HC4 (zinc finger)"/>
    <property type="match status" value="1"/>
</dbReference>
<evidence type="ECO:0000256" key="6">
    <source>
        <dbReference type="PROSITE-ProRule" id="PRU00175"/>
    </source>
</evidence>
<evidence type="ECO:0000256" key="1">
    <source>
        <dbReference type="ARBA" id="ARBA00000900"/>
    </source>
</evidence>